<sequence>MPSVLFIFTNAAKTLTGSATGYYLPEAAHPYYVLSPTTNIDFASATGGEIPLDPSSAENFAEDPECIRWLADETVKAKFASAKKLSEVDVNAYDAIFYPGGHGPAIDLPTNEDNIAFATRFYASGKTVAAVCHGSAALVNVKNTQGKPVYAGKRATGFSDLEEQLVSKFCICFLRIQLKAWKLDAVNAVPFLTEARMKQVGAKYEKAAEAWGSHIVVDGTLITGQNPASGRGVGEAILKALKTTAVDGTLRVVTGGRKSSQGVIRRRVASMYRAFRANLADNLS</sequence>
<dbReference type="PANTHER" id="PTHR48094:SF11">
    <property type="entry name" value="GLUTATHIONE-INDEPENDENT GLYOXALASE HSP31-RELATED"/>
    <property type="match status" value="1"/>
</dbReference>
<name>A0A8H6VQJ2_MYCCL</name>
<accession>A0A8H6VQJ2</accession>
<evidence type="ECO:0000256" key="2">
    <source>
        <dbReference type="ARBA" id="ARBA00023016"/>
    </source>
</evidence>
<dbReference type="CDD" id="cd03141">
    <property type="entry name" value="GATase1_Hsp31_like"/>
    <property type="match status" value="1"/>
</dbReference>
<keyword evidence="8" id="KW-1185">Reference proteome</keyword>
<dbReference type="AlphaFoldDB" id="A0A8H6VQJ2"/>
<dbReference type="GO" id="GO:0005737">
    <property type="term" value="C:cytoplasm"/>
    <property type="evidence" value="ECO:0007669"/>
    <property type="project" value="TreeGrafter"/>
</dbReference>
<dbReference type="Pfam" id="PF01965">
    <property type="entry name" value="DJ-1_PfpI"/>
    <property type="match status" value="1"/>
</dbReference>
<organism evidence="7 8">
    <name type="scientific">Mycena chlorophos</name>
    <name type="common">Agaric fungus</name>
    <name type="synonym">Agaricus chlorophos</name>
    <dbReference type="NCBI Taxonomy" id="658473"/>
    <lineage>
        <taxon>Eukaryota</taxon>
        <taxon>Fungi</taxon>
        <taxon>Dikarya</taxon>
        <taxon>Basidiomycota</taxon>
        <taxon>Agaricomycotina</taxon>
        <taxon>Agaricomycetes</taxon>
        <taxon>Agaricomycetidae</taxon>
        <taxon>Agaricales</taxon>
        <taxon>Marasmiineae</taxon>
        <taxon>Mycenaceae</taxon>
        <taxon>Mycena</taxon>
    </lineage>
</organism>
<dbReference type="EC" id="4.2.1.130" evidence="1"/>
<protein>
    <recommendedName>
        <fullName evidence="1">D-lactate dehydratase</fullName>
        <ecNumber evidence="1">4.2.1.130</ecNumber>
    </recommendedName>
</protein>
<keyword evidence="3" id="KW-0456">Lyase</keyword>
<evidence type="ECO:0000256" key="3">
    <source>
        <dbReference type="ARBA" id="ARBA00023239"/>
    </source>
</evidence>
<dbReference type="InterPro" id="IPR050325">
    <property type="entry name" value="Prot/Nucl_acid_deglycase"/>
</dbReference>
<evidence type="ECO:0000256" key="4">
    <source>
        <dbReference type="ARBA" id="ARBA00038493"/>
    </source>
</evidence>
<comment type="caution">
    <text evidence="7">The sequence shown here is derived from an EMBL/GenBank/DDBJ whole genome shotgun (WGS) entry which is preliminary data.</text>
</comment>
<proteinExistence type="inferred from homology"/>
<dbReference type="PANTHER" id="PTHR48094">
    <property type="entry name" value="PROTEIN/NUCLEIC ACID DEGLYCASE DJ-1-RELATED"/>
    <property type="match status" value="1"/>
</dbReference>
<evidence type="ECO:0000256" key="5">
    <source>
        <dbReference type="ARBA" id="ARBA00048082"/>
    </source>
</evidence>
<dbReference type="InterPro" id="IPR029062">
    <property type="entry name" value="Class_I_gatase-like"/>
</dbReference>
<dbReference type="InterPro" id="IPR002818">
    <property type="entry name" value="DJ-1/PfpI"/>
</dbReference>
<dbReference type="Proteomes" id="UP000613580">
    <property type="component" value="Unassembled WGS sequence"/>
</dbReference>
<dbReference type="Gene3D" id="3.40.50.880">
    <property type="match status" value="1"/>
</dbReference>
<keyword evidence="2" id="KW-0346">Stress response</keyword>
<reference evidence="7" key="1">
    <citation type="submission" date="2020-05" db="EMBL/GenBank/DDBJ databases">
        <title>Mycena genomes resolve the evolution of fungal bioluminescence.</title>
        <authorList>
            <person name="Tsai I.J."/>
        </authorList>
    </citation>
    <scope>NUCLEOTIDE SEQUENCE</scope>
    <source>
        <strain evidence="7">110903Hualien_Pintung</strain>
    </source>
</reference>
<gene>
    <name evidence="7" type="ORF">HMN09_01293700</name>
</gene>
<comment type="similarity">
    <text evidence="4">Belongs to the peptidase C56 family. HSP31-like subfamily.</text>
</comment>
<comment type="catalytic activity">
    <reaction evidence="5">
        <text>methylglyoxal + H2O = (R)-lactate + H(+)</text>
        <dbReference type="Rhea" id="RHEA:27754"/>
        <dbReference type="ChEBI" id="CHEBI:15377"/>
        <dbReference type="ChEBI" id="CHEBI:15378"/>
        <dbReference type="ChEBI" id="CHEBI:16004"/>
        <dbReference type="ChEBI" id="CHEBI:17158"/>
        <dbReference type="EC" id="4.2.1.130"/>
    </reaction>
</comment>
<dbReference type="EMBL" id="JACAZE010000026">
    <property type="protein sequence ID" value="KAF7290357.1"/>
    <property type="molecule type" value="Genomic_DNA"/>
</dbReference>
<evidence type="ECO:0000313" key="8">
    <source>
        <dbReference type="Proteomes" id="UP000613580"/>
    </source>
</evidence>
<dbReference type="GO" id="GO:0019243">
    <property type="term" value="P:methylglyoxal catabolic process to D-lactate via S-lactoyl-glutathione"/>
    <property type="evidence" value="ECO:0007669"/>
    <property type="project" value="TreeGrafter"/>
</dbReference>
<evidence type="ECO:0000259" key="6">
    <source>
        <dbReference type="Pfam" id="PF01965"/>
    </source>
</evidence>
<dbReference type="SUPFAM" id="SSF52317">
    <property type="entry name" value="Class I glutamine amidotransferase-like"/>
    <property type="match status" value="1"/>
</dbReference>
<dbReference type="GO" id="GO:0019172">
    <property type="term" value="F:glyoxalase III activity"/>
    <property type="evidence" value="ECO:0007669"/>
    <property type="project" value="UniProtKB-EC"/>
</dbReference>
<dbReference type="OrthoDB" id="543156at2759"/>
<evidence type="ECO:0000256" key="1">
    <source>
        <dbReference type="ARBA" id="ARBA00013134"/>
    </source>
</evidence>
<feature type="domain" description="DJ-1/PfpI" evidence="6">
    <location>
        <begin position="77"/>
        <end position="165"/>
    </location>
</feature>
<evidence type="ECO:0000313" key="7">
    <source>
        <dbReference type="EMBL" id="KAF7290357.1"/>
    </source>
</evidence>